<comment type="caution">
    <text evidence="1">The sequence shown here is derived from an EMBL/GenBank/DDBJ whole genome shotgun (WGS) entry which is preliminary data.</text>
</comment>
<accession>A0ABT8PRU8</accession>
<organism evidence="1 2">
    <name type="scientific">Citrobacter enshiensis</name>
    <dbReference type="NCBI Taxonomy" id="2971264"/>
    <lineage>
        <taxon>Bacteria</taxon>
        <taxon>Pseudomonadati</taxon>
        <taxon>Pseudomonadota</taxon>
        <taxon>Gammaproteobacteria</taxon>
        <taxon>Enterobacterales</taxon>
        <taxon>Enterobacteriaceae</taxon>
        <taxon>Citrobacter</taxon>
    </lineage>
</organism>
<proteinExistence type="predicted"/>
<dbReference type="CDD" id="cd07824">
    <property type="entry name" value="SRPBCC_6"/>
    <property type="match status" value="1"/>
</dbReference>
<dbReference type="Gene3D" id="3.30.530.20">
    <property type="match status" value="1"/>
</dbReference>
<sequence>MAEYQFTTTWRVEASVQEVWDVLSHPDHWPEWWASLERIVEIEKGDIQGIGALHRYTWKGALPYRLTFDIHVLNITPFYLLEGEASGEVEGRGVWSFSGNGMETIVRYDWNIRTNTRWMNYLAPLAAPVFRWNHLTVMRDGAKGLARKLGKNVEMYCVDNG</sequence>
<name>A0ABT8PRU8_9ENTR</name>
<keyword evidence="2" id="KW-1185">Reference proteome</keyword>
<dbReference type="InterPro" id="IPR019587">
    <property type="entry name" value="Polyketide_cyclase/dehydratase"/>
</dbReference>
<dbReference type="InterPro" id="IPR023393">
    <property type="entry name" value="START-like_dom_sf"/>
</dbReference>
<dbReference type="Pfam" id="PF10604">
    <property type="entry name" value="Polyketide_cyc2"/>
    <property type="match status" value="1"/>
</dbReference>
<dbReference type="RefSeq" id="WP_301697417.1">
    <property type="nucleotide sequence ID" value="NZ_JAUJYW010000002.1"/>
</dbReference>
<dbReference type="Proteomes" id="UP001174867">
    <property type="component" value="Unassembled WGS sequence"/>
</dbReference>
<evidence type="ECO:0000313" key="2">
    <source>
        <dbReference type="Proteomes" id="UP001174867"/>
    </source>
</evidence>
<gene>
    <name evidence="1" type="ORF">Q0A17_06120</name>
</gene>
<evidence type="ECO:0000313" key="1">
    <source>
        <dbReference type="EMBL" id="MDN8598989.1"/>
    </source>
</evidence>
<protein>
    <submittedName>
        <fullName evidence="1">SRPBCC family protein</fullName>
    </submittedName>
</protein>
<dbReference type="EMBL" id="JAUJYW010000002">
    <property type="protein sequence ID" value="MDN8598989.1"/>
    <property type="molecule type" value="Genomic_DNA"/>
</dbReference>
<reference evidence="1 2" key="1">
    <citation type="submission" date="2023-07" db="EMBL/GenBank/DDBJ databases">
        <title>Citrobacter selenititolerans sp. nov., isolated from seleniferous soil.</title>
        <authorList>
            <person name="Zhang S."/>
            <person name="Li K."/>
            <person name="Peng J."/>
            <person name="Wang H."/>
            <person name="Sun J."/>
            <person name="Guo Y."/>
        </authorList>
    </citation>
    <scope>NUCLEOTIDE SEQUENCE [LARGE SCALE GENOMIC DNA]</scope>
    <source>
        <strain evidence="1 2">S2-9</strain>
    </source>
</reference>
<dbReference type="SUPFAM" id="SSF55961">
    <property type="entry name" value="Bet v1-like"/>
    <property type="match status" value="1"/>
</dbReference>